<reference evidence="3 4" key="1">
    <citation type="submission" date="2006-02" db="EMBL/GenBank/DDBJ databases">
        <authorList>
            <person name="Pinhassi J."/>
            <person name="Pedros-Alio C."/>
            <person name="Ferriera S."/>
            <person name="Johnson J."/>
            <person name="Kravitz S."/>
            <person name="Halpern A."/>
            <person name="Remington K."/>
            <person name="Beeson K."/>
            <person name="Tran B."/>
            <person name="Rogers Y.-H."/>
            <person name="Friedman R."/>
            <person name="Venter J.C."/>
        </authorList>
    </citation>
    <scope>NUCLEOTIDE SEQUENCE [LARGE SCALE GENOMIC DNA]</scope>
    <source>
        <strain evidence="3 4">MED92</strain>
    </source>
</reference>
<dbReference type="InterPro" id="IPR025833">
    <property type="entry name" value="GDYXXLXY"/>
</dbReference>
<protein>
    <submittedName>
        <fullName evidence="3">Putative membrane protein</fullName>
    </submittedName>
</protein>
<keyword evidence="1" id="KW-0812">Transmembrane</keyword>
<feature type="transmembrane region" description="Helical" evidence="1">
    <location>
        <begin position="67"/>
        <end position="84"/>
    </location>
</feature>
<evidence type="ECO:0000313" key="3">
    <source>
        <dbReference type="EMBL" id="EAR61251.1"/>
    </source>
</evidence>
<dbReference type="EMBL" id="AAOW01000009">
    <property type="protein sequence ID" value="EAR61251.1"/>
    <property type="molecule type" value="Genomic_DNA"/>
</dbReference>
<organism evidence="3 4">
    <name type="scientific">Neptuniibacter caesariensis</name>
    <dbReference type="NCBI Taxonomy" id="207954"/>
    <lineage>
        <taxon>Bacteria</taxon>
        <taxon>Pseudomonadati</taxon>
        <taxon>Pseudomonadota</taxon>
        <taxon>Gammaproteobacteria</taxon>
        <taxon>Oceanospirillales</taxon>
        <taxon>Oceanospirillaceae</taxon>
        <taxon>Neptuniibacter</taxon>
    </lineage>
</organism>
<feature type="transmembrane region" description="Helical" evidence="1">
    <location>
        <begin position="122"/>
        <end position="142"/>
    </location>
</feature>
<evidence type="ECO:0000256" key="1">
    <source>
        <dbReference type="SAM" id="Phobius"/>
    </source>
</evidence>
<name>A0A7U8C7D7_NEPCE</name>
<feature type="transmembrane region" description="Helical" evidence="1">
    <location>
        <begin position="331"/>
        <end position="347"/>
    </location>
</feature>
<proteinExistence type="predicted"/>
<feature type="transmembrane region" description="Helical" evidence="1">
    <location>
        <begin position="232"/>
        <end position="254"/>
    </location>
</feature>
<evidence type="ECO:0000313" key="4">
    <source>
        <dbReference type="Proteomes" id="UP000002171"/>
    </source>
</evidence>
<sequence length="528" mass="59554">MTQQTNTSLWNRLQNKGLLDRTIAEPVSGNLWYISLMQGFAGWFAALFMLGFVGTAFTWLFRYDNEILLITAGIAASVGAYLLQRANPQSVFIGQLVLATSLCGQLMVAWALFDLFDFKEIYAYLFLGSYQAVLALIMPNYLHRVLSTWFGVLAFSWYLHRMGIFGMGTAVVTGLFTLLCLRSERWASKSYTLEPITLGLALSLIQISSHSFFGSEIMSFHRQASPSILHVYAPYIGITVVGMSYLFLIIKITQQYHFEGAQQRKWVYLLLATVFGVASLPIQGLTASLLVLITGIFLQRITLAALGFISIVSFFSWYYYNLSETLLTKSIYLAIFGFVLLGILLLVKKLAKVEADASGKRTTNIRFGFIAIISTLLCICAVNWDIYKKERLLSEGQEVVLKLAPVDPRSLMQGDYMRLRFAIVTDVYNHQREIPDDGFIIVALEKNNLGTFIRVSDENNSDSNEVALRYRVRDNQMRFATNAFFFEEGSAKRYDNAQYGVFKVGTDGELLLHSLLNREMQTLGLNTP</sequence>
<dbReference type="OrthoDB" id="4868247at2"/>
<keyword evidence="4" id="KW-1185">Reference proteome</keyword>
<feature type="transmembrane region" description="Helical" evidence="1">
    <location>
        <begin position="367"/>
        <end position="387"/>
    </location>
</feature>
<dbReference type="AlphaFoldDB" id="A0A7U8C7D7"/>
<dbReference type="RefSeq" id="WP_007019947.1">
    <property type="nucleotide sequence ID" value="NZ_CH724125.1"/>
</dbReference>
<feature type="transmembrane region" description="Helical" evidence="1">
    <location>
        <begin position="90"/>
        <end position="113"/>
    </location>
</feature>
<feature type="transmembrane region" description="Helical" evidence="1">
    <location>
        <begin position="193"/>
        <end position="212"/>
    </location>
</feature>
<evidence type="ECO:0000259" key="2">
    <source>
        <dbReference type="Pfam" id="PF14351"/>
    </source>
</evidence>
<gene>
    <name evidence="3" type="ORF">MED92_11009</name>
</gene>
<feature type="domain" description="DUF4401" evidence="2">
    <location>
        <begin position="32"/>
        <end position="349"/>
    </location>
</feature>
<feature type="transmembrane region" description="Helical" evidence="1">
    <location>
        <begin position="40"/>
        <end position="60"/>
    </location>
</feature>
<keyword evidence="1" id="KW-1133">Transmembrane helix</keyword>
<feature type="transmembrane region" description="Helical" evidence="1">
    <location>
        <begin position="266"/>
        <end position="291"/>
    </location>
</feature>
<feature type="transmembrane region" description="Helical" evidence="1">
    <location>
        <begin position="297"/>
        <end position="319"/>
    </location>
</feature>
<dbReference type="Pfam" id="PF14351">
    <property type="entry name" value="DUF4401"/>
    <property type="match status" value="1"/>
</dbReference>
<dbReference type="Pfam" id="PF14345">
    <property type="entry name" value="GDYXXLXY"/>
    <property type="match status" value="1"/>
</dbReference>
<dbReference type="InterPro" id="IPR025513">
    <property type="entry name" value="DUF4401"/>
</dbReference>
<feature type="transmembrane region" description="Helical" evidence="1">
    <location>
        <begin position="162"/>
        <end position="181"/>
    </location>
</feature>
<keyword evidence="1" id="KW-0472">Membrane</keyword>
<comment type="caution">
    <text evidence="3">The sequence shown here is derived from an EMBL/GenBank/DDBJ whole genome shotgun (WGS) entry which is preliminary data.</text>
</comment>
<accession>A0A7U8C7D7</accession>
<dbReference type="Proteomes" id="UP000002171">
    <property type="component" value="Unassembled WGS sequence"/>
</dbReference>